<dbReference type="Proteomes" id="UP000239504">
    <property type="component" value="Unassembled WGS sequence"/>
</dbReference>
<dbReference type="InterPro" id="IPR009241">
    <property type="entry name" value="HigB-like"/>
</dbReference>
<comment type="caution">
    <text evidence="1">The sequence shown here is derived from an EMBL/GenBank/DDBJ whole genome shotgun (WGS) entry which is preliminary data.</text>
</comment>
<evidence type="ECO:0000313" key="1">
    <source>
        <dbReference type="EMBL" id="PQA86308.1"/>
    </source>
</evidence>
<protein>
    <submittedName>
        <fullName evidence="1">Addiction module toxin RelE</fullName>
    </submittedName>
</protein>
<proteinExistence type="predicted"/>
<reference evidence="1 2" key="1">
    <citation type="submission" date="2017-12" db="EMBL/GenBank/DDBJ databases">
        <authorList>
            <person name="Hurst M.R.H."/>
        </authorList>
    </citation>
    <scope>NUCLEOTIDE SEQUENCE [LARGE SCALE GENOMIC DNA]</scope>
    <source>
        <strain evidence="1 2">SY-3-19</strain>
    </source>
</reference>
<name>A0A2S7K1K2_9PROT</name>
<keyword evidence="2" id="KW-1185">Reference proteome</keyword>
<dbReference type="AlphaFoldDB" id="A0A2S7K1K2"/>
<gene>
    <name evidence="1" type="ORF">CW354_18360</name>
</gene>
<organism evidence="1 2">
    <name type="scientific">Hyphococcus luteus</name>
    <dbReference type="NCBI Taxonomy" id="2058213"/>
    <lineage>
        <taxon>Bacteria</taxon>
        <taxon>Pseudomonadati</taxon>
        <taxon>Pseudomonadota</taxon>
        <taxon>Alphaproteobacteria</taxon>
        <taxon>Parvularculales</taxon>
        <taxon>Parvularculaceae</taxon>
        <taxon>Hyphococcus</taxon>
    </lineage>
</organism>
<evidence type="ECO:0000313" key="2">
    <source>
        <dbReference type="Proteomes" id="UP000239504"/>
    </source>
</evidence>
<sequence>MIETFGPAAGRPRVDTVKGSKHANMKELRFEADDGVWRAAFAFDPKREAVILVAADKSGGNEKKFYKRLIKTADERFDQHLGALKENKEG</sequence>
<dbReference type="EMBL" id="PJCH01000015">
    <property type="protein sequence ID" value="PQA86308.1"/>
    <property type="molecule type" value="Genomic_DNA"/>
</dbReference>
<dbReference type="OrthoDB" id="330810at2"/>
<accession>A0A2S7K1K2</accession>
<dbReference type="Pfam" id="PF05973">
    <property type="entry name" value="Gp49"/>
    <property type="match status" value="1"/>
</dbReference>